<gene>
    <name evidence="1" type="ORF">RPERSI_LOCUS34817</name>
</gene>
<protein>
    <submittedName>
        <fullName evidence="1">10797_t:CDS:1</fullName>
    </submittedName>
</protein>
<evidence type="ECO:0000313" key="1">
    <source>
        <dbReference type="EMBL" id="CAG8847811.1"/>
    </source>
</evidence>
<keyword evidence="2" id="KW-1185">Reference proteome</keyword>
<feature type="non-terminal residue" evidence="1">
    <location>
        <position position="51"/>
    </location>
</feature>
<dbReference type="Proteomes" id="UP000789920">
    <property type="component" value="Unassembled WGS sequence"/>
</dbReference>
<evidence type="ECO:0000313" key="2">
    <source>
        <dbReference type="Proteomes" id="UP000789920"/>
    </source>
</evidence>
<feature type="non-terminal residue" evidence="1">
    <location>
        <position position="1"/>
    </location>
</feature>
<comment type="caution">
    <text evidence="1">The sequence shown here is derived from an EMBL/GenBank/DDBJ whole genome shotgun (WGS) entry which is preliminary data.</text>
</comment>
<name>A0ACA9SSQ4_9GLOM</name>
<proteinExistence type="predicted"/>
<reference evidence="1" key="1">
    <citation type="submission" date="2021-06" db="EMBL/GenBank/DDBJ databases">
        <authorList>
            <person name="Kallberg Y."/>
            <person name="Tangrot J."/>
            <person name="Rosling A."/>
        </authorList>
    </citation>
    <scope>NUCLEOTIDE SEQUENCE</scope>
    <source>
        <strain evidence="1">MA461A</strain>
    </source>
</reference>
<organism evidence="1 2">
    <name type="scientific">Racocetra persica</name>
    <dbReference type="NCBI Taxonomy" id="160502"/>
    <lineage>
        <taxon>Eukaryota</taxon>
        <taxon>Fungi</taxon>
        <taxon>Fungi incertae sedis</taxon>
        <taxon>Mucoromycota</taxon>
        <taxon>Glomeromycotina</taxon>
        <taxon>Glomeromycetes</taxon>
        <taxon>Diversisporales</taxon>
        <taxon>Gigasporaceae</taxon>
        <taxon>Racocetra</taxon>
    </lineage>
</organism>
<dbReference type="EMBL" id="CAJVQC010157832">
    <property type="protein sequence ID" value="CAG8847811.1"/>
    <property type="molecule type" value="Genomic_DNA"/>
</dbReference>
<accession>A0ACA9SSQ4</accession>
<sequence length="51" mass="5963">LSKKNRSPFKVESVYNCYSALARYLHENSIIEGGVWVWNKYSFPKALHCLD</sequence>